<comment type="caution">
    <text evidence="2">The sequence shown here is derived from an EMBL/GenBank/DDBJ whole genome shotgun (WGS) entry which is preliminary data.</text>
</comment>
<name>A0A5C6X5I6_9DELT</name>
<accession>A0A5C6X5I6</accession>
<dbReference type="RefSeq" id="WP_146977599.1">
    <property type="nucleotide sequence ID" value="NZ_VOSL01000148.1"/>
</dbReference>
<sequence>MTTNRKEKRRPRPTPSPRLADHLPVRHRPTELVDPDDVGARAVVEQAARVYYGACRRLARWLNGG</sequence>
<feature type="compositionally biased region" description="Basic residues" evidence="1">
    <location>
        <begin position="1"/>
        <end position="12"/>
    </location>
</feature>
<feature type="region of interest" description="Disordered" evidence="1">
    <location>
        <begin position="1"/>
        <end position="33"/>
    </location>
</feature>
<evidence type="ECO:0000256" key="1">
    <source>
        <dbReference type="SAM" id="MobiDB-lite"/>
    </source>
</evidence>
<proteinExistence type="predicted"/>
<evidence type="ECO:0000313" key="3">
    <source>
        <dbReference type="Proteomes" id="UP000321046"/>
    </source>
</evidence>
<dbReference type="EMBL" id="VOSL01000148">
    <property type="protein sequence ID" value="TXD31427.1"/>
    <property type="molecule type" value="Genomic_DNA"/>
</dbReference>
<dbReference type="AlphaFoldDB" id="A0A5C6X5I6"/>
<reference evidence="2 3" key="1">
    <citation type="submission" date="2019-08" db="EMBL/GenBank/DDBJ databases">
        <title>Bradymonadales sp. TMQ2.</title>
        <authorList>
            <person name="Liang Q."/>
        </authorList>
    </citation>
    <scope>NUCLEOTIDE SEQUENCE [LARGE SCALE GENOMIC DNA]</scope>
    <source>
        <strain evidence="2 3">TMQ2</strain>
    </source>
</reference>
<dbReference type="OrthoDB" id="5518969at2"/>
<organism evidence="2 3">
    <name type="scientific">Lujinxingia vulgaris</name>
    <dbReference type="NCBI Taxonomy" id="2600176"/>
    <lineage>
        <taxon>Bacteria</taxon>
        <taxon>Deltaproteobacteria</taxon>
        <taxon>Bradymonadales</taxon>
        <taxon>Lujinxingiaceae</taxon>
        <taxon>Lujinxingia</taxon>
    </lineage>
</organism>
<gene>
    <name evidence="2" type="ORF">FRC96_21455</name>
</gene>
<dbReference type="Proteomes" id="UP000321046">
    <property type="component" value="Unassembled WGS sequence"/>
</dbReference>
<protein>
    <submittedName>
        <fullName evidence="2">Uncharacterized protein</fullName>
    </submittedName>
</protein>
<feature type="compositionally biased region" description="Basic and acidic residues" evidence="1">
    <location>
        <begin position="19"/>
        <end position="31"/>
    </location>
</feature>
<evidence type="ECO:0000313" key="2">
    <source>
        <dbReference type="EMBL" id="TXD31427.1"/>
    </source>
</evidence>